<feature type="domain" description="VOC" evidence="1">
    <location>
        <begin position="9"/>
        <end position="134"/>
    </location>
</feature>
<dbReference type="InterPro" id="IPR037523">
    <property type="entry name" value="VOC_core"/>
</dbReference>
<dbReference type="EMBL" id="CAFBMK010000089">
    <property type="protein sequence ID" value="CAB4917478.1"/>
    <property type="molecule type" value="Genomic_DNA"/>
</dbReference>
<gene>
    <name evidence="2" type="ORF">UFOPK3564_01650</name>
</gene>
<name>A0A6J7HE53_9ZZZZ</name>
<proteinExistence type="predicted"/>
<dbReference type="PANTHER" id="PTHR36503">
    <property type="entry name" value="BLR2520 PROTEIN"/>
    <property type="match status" value="1"/>
</dbReference>
<evidence type="ECO:0000313" key="2">
    <source>
        <dbReference type="EMBL" id="CAB4917478.1"/>
    </source>
</evidence>
<dbReference type="InterPro" id="IPR029068">
    <property type="entry name" value="Glyas_Bleomycin-R_OHBP_Dase"/>
</dbReference>
<protein>
    <submittedName>
        <fullName evidence="2">Unannotated protein</fullName>
    </submittedName>
</protein>
<evidence type="ECO:0000259" key="1">
    <source>
        <dbReference type="PROSITE" id="PS51819"/>
    </source>
</evidence>
<reference evidence="2" key="1">
    <citation type="submission" date="2020-05" db="EMBL/GenBank/DDBJ databases">
        <authorList>
            <person name="Chiriac C."/>
            <person name="Salcher M."/>
            <person name="Ghai R."/>
            <person name="Kavagutti S V."/>
        </authorList>
    </citation>
    <scope>NUCLEOTIDE SEQUENCE</scope>
</reference>
<dbReference type="SUPFAM" id="SSF54593">
    <property type="entry name" value="Glyoxalase/Bleomycin resistance protein/Dihydroxybiphenyl dioxygenase"/>
    <property type="match status" value="1"/>
</dbReference>
<dbReference type="PROSITE" id="PS51819">
    <property type="entry name" value="VOC"/>
    <property type="match status" value="1"/>
</dbReference>
<accession>A0A6J7HE53</accession>
<dbReference type="Pfam" id="PF22677">
    <property type="entry name" value="Ble-like_N"/>
    <property type="match status" value="1"/>
</dbReference>
<dbReference type="InterPro" id="IPR053863">
    <property type="entry name" value="Glyoxy/Ble-like_N"/>
</dbReference>
<sequence length="149" mass="15809">MAAPAHPSRSLIVNMPVADVERSRAFFLKLGFGLDPRAGVEGSNALIVFGDEASVMLSSRESFAQYSKLPAGDPATHALALYSFTVGSRDEVDAVSATALAEGATEADGAEDFGFMYTRSFFDLDGHGWQIMWIDPAQTGTDEPTEAAA</sequence>
<dbReference type="AlphaFoldDB" id="A0A6J7HE53"/>
<dbReference type="PANTHER" id="PTHR36503:SF2">
    <property type="entry name" value="BLR2408 PROTEIN"/>
    <property type="match status" value="1"/>
</dbReference>
<dbReference type="Gene3D" id="3.10.180.10">
    <property type="entry name" value="2,3-Dihydroxybiphenyl 1,2-Dioxygenase, domain 1"/>
    <property type="match status" value="1"/>
</dbReference>
<organism evidence="2">
    <name type="scientific">freshwater metagenome</name>
    <dbReference type="NCBI Taxonomy" id="449393"/>
    <lineage>
        <taxon>unclassified sequences</taxon>
        <taxon>metagenomes</taxon>
        <taxon>ecological metagenomes</taxon>
    </lineage>
</organism>